<keyword evidence="2" id="KW-1185">Reference proteome</keyword>
<protein>
    <submittedName>
        <fullName evidence="3">Uncharacterized protein</fullName>
    </submittedName>
</protein>
<sequence length="140" mass="16719">MTVRKMMRGNKNITAWVCFHFFSYRGYKKRNLLSFLILQLKVLLNDMFRINKTFTRTFNVLFVCLVCLFISTLTMRIDEDFMDISDCTQTDLGLLCPGVRGLYRHGFLSRPNRAVYFSPDRNVQKKNRRFDQAFYSYYGK</sequence>
<dbReference type="AlphaFoldDB" id="A0AA85JNJ0"/>
<reference evidence="2" key="1">
    <citation type="submission" date="2022-06" db="EMBL/GenBank/DDBJ databases">
        <authorList>
            <person name="Berger JAMES D."/>
            <person name="Berger JAMES D."/>
        </authorList>
    </citation>
    <scope>NUCLEOTIDE SEQUENCE [LARGE SCALE GENOMIC DNA]</scope>
</reference>
<feature type="transmembrane region" description="Helical" evidence="1">
    <location>
        <begin position="54"/>
        <end position="75"/>
    </location>
</feature>
<name>A0AA85JNJ0_TRIRE</name>
<reference evidence="3" key="2">
    <citation type="submission" date="2023-11" db="UniProtKB">
        <authorList>
            <consortium name="WormBaseParasite"/>
        </authorList>
    </citation>
    <scope>IDENTIFICATION</scope>
</reference>
<accession>A0AA85JNJ0</accession>
<keyword evidence="1" id="KW-0472">Membrane</keyword>
<evidence type="ECO:0000313" key="2">
    <source>
        <dbReference type="Proteomes" id="UP000050795"/>
    </source>
</evidence>
<evidence type="ECO:0000313" key="3">
    <source>
        <dbReference type="WBParaSite" id="TREG1_34590.1"/>
    </source>
</evidence>
<keyword evidence="1" id="KW-1133">Transmembrane helix</keyword>
<evidence type="ECO:0000256" key="1">
    <source>
        <dbReference type="SAM" id="Phobius"/>
    </source>
</evidence>
<dbReference type="WBParaSite" id="TREG1_34590.1">
    <property type="protein sequence ID" value="TREG1_34590.1"/>
    <property type="gene ID" value="TREG1_34590"/>
</dbReference>
<keyword evidence="1" id="KW-0812">Transmembrane</keyword>
<dbReference type="Proteomes" id="UP000050795">
    <property type="component" value="Unassembled WGS sequence"/>
</dbReference>
<organism evidence="2 3">
    <name type="scientific">Trichobilharzia regenti</name>
    <name type="common">Nasal bird schistosome</name>
    <dbReference type="NCBI Taxonomy" id="157069"/>
    <lineage>
        <taxon>Eukaryota</taxon>
        <taxon>Metazoa</taxon>
        <taxon>Spiralia</taxon>
        <taxon>Lophotrochozoa</taxon>
        <taxon>Platyhelminthes</taxon>
        <taxon>Trematoda</taxon>
        <taxon>Digenea</taxon>
        <taxon>Strigeidida</taxon>
        <taxon>Schistosomatoidea</taxon>
        <taxon>Schistosomatidae</taxon>
        <taxon>Trichobilharzia</taxon>
    </lineage>
</organism>
<proteinExistence type="predicted"/>